<feature type="signal peptide" evidence="1">
    <location>
        <begin position="1"/>
        <end position="20"/>
    </location>
</feature>
<organism evidence="2 3">
    <name type="scientific">Pontiella sulfatireligans</name>
    <dbReference type="NCBI Taxonomy" id="2750658"/>
    <lineage>
        <taxon>Bacteria</taxon>
        <taxon>Pseudomonadati</taxon>
        <taxon>Kiritimatiellota</taxon>
        <taxon>Kiritimatiellia</taxon>
        <taxon>Kiritimatiellales</taxon>
        <taxon>Pontiellaceae</taxon>
        <taxon>Pontiella</taxon>
    </lineage>
</organism>
<evidence type="ECO:0000313" key="3">
    <source>
        <dbReference type="Proteomes" id="UP000346198"/>
    </source>
</evidence>
<keyword evidence="3" id="KW-1185">Reference proteome</keyword>
<accession>A0A6C2USG2</accession>
<proteinExistence type="predicted"/>
<dbReference type="Proteomes" id="UP000346198">
    <property type="component" value="Unassembled WGS sequence"/>
</dbReference>
<dbReference type="EMBL" id="CAAHFH010000003">
    <property type="protein sequence ID" value="VGO23255.1"/>
    <property type="molecule type" value="Genomic_DNA"/>
</dbReference>
<protein>
    <submittedName>
        <fullName evidence="2">Uncharacterized protein</fullName>
    </submittedName>
</protein>
<evidence type="ECO:0000256" key="1">
    <source>
        <dbReference type="SAM" id="SignalP"/>
    </source>
</evidence>
<evidence type="ECO:0000313" key="2">
    <source>
        <dbReference type="EMBL" id="VGO23255.1"/>
    </source>
</evidence>
<keyword evidence="1" id="KW-0732">Signal</keyword>
<dbReference type="AlphaFoldDB" id="A0A6C2USG2"/>
<name>A0A6C2USG2_9BACT</name>
<feature type="chain" id="PRO_5025330759" evidence="1">
    <location>
        <begin position="21"/>
        <end position="113"/>
    </location>
</feature>
<reference evidence="2 3" key="1">
    <citation type="submission" date="2019-04" db="EMBL/GenBank/DDBJ databases">
        <authorList>
            <person name="Van Vliet M D."/>
        </authorList>
    </citation>
    <scope>NUCLEOTIDE SEQUENCE [LARGE SCALE GENOMIC DNA]</scope>
    <source>
        <strain evidence="2 3">F21</strain>
    </source>
</reference>
<gene>
    <name evidence="2" type="ORF">SCARR_05362</name>
</gene>
<dbReference type="RefSeq" id="WP_136065444.1">
    <property type="nucleotide sequence ID" value="NZ_CAAHFH010000003.1"/>
</dbReference>
<sequence>MFFRWSSVLVLITMAMLSRAEVSFQDNFDRADDNDIDALADGMGGLAAPMIYSETDGSVSLPALTRVFGNELKLADGPNVSVVGLTSYNFTNAAILAEGGGVAGYGPESVAID</sequence>